<reference evidence="13 14" key="1">
    <citation type="journal article" date="2015" name="Proc. Natl. Acad. Sci. U.S.A.">
        <title>The resurrection genome of Boea hygrometrica: A blueprint for survival of dehydration.</title>
        <authorList>
            <person name="Xiao L."/>
            <person name="Yang G."/>
            <person name="Zhang L."/>
            <person name="Yang X."/>
            <person name="Zhao S."/>
            <person name="Ji Z."/>
            <person name="Zhou Q."/>
            <person name="Hu M."/>
            <person name="Wang Y."/>
            <person name="Chen M."/>
            <person name="Xu Y."/>
            <person name="Jin H."/>
            <person name="Xiao X."/>
            <person name="Hu G."/>
            <person name="Bao F."/>
            <person name="Hu Y."/>
            <person name="Wan P."/>
            <person name="Li L."/>
            <person name="Deng X."/>
            <person name="Kuang T."/>
            <person name="Xiang C."/>
            <person name="Zhu J.K."/>
            <person name="Oliver M.J."/>
            <person name="He Y."/>
        </authorList>
    </citation>
    <scope>NUCLEOTIDE SEQUENCE [LARGE SCALE GENOMIC DNA]</scope>
    <source>
        <strain evidence="14">cv. XS01</strain>
    </source>
</reference>
<dbReference type="InterPro" id="IPR011051">
    <property type="entry name" value="RmlC_Cupin_sf"/>
</dbReference>
<dbReference type="PRINTS" id="PR00325">
    <property type="entry name" value="GERMIN"/>
</dbReference>
<accession>A0A2Z7BGD6</accession>
<evidence type="ECO:0000259" key="12">
    <source>
        <dbReference type="SMART" id="SM00835"/>
    </source>
</evidence>
<feature type="binding site" evidence="9">
    <location>
        <position position="110"/>
    </location>
    <ligand>
        <name>Mn(2+)</name>
        <dbReference type="ChEBI" id="CHEBI:29035"/>
    </ligand>
</feature>
<evidence type="ECO:0000256" key="7">
    <source>
        <dbReference type="ARBA" id="ARBA00023211"/>
    </source>
</evidence>
<feature type="domain" description="Cupin type-1" evidence="12">
    <location>
        <begin position="62"/>
        <end position="217"/>
    </location>
</feature>
<dbReference type="PROSITE" id="PS00725">
    <property type="entry name" value="GERMIN"/>
    <property type="match status" value="1"/>
</dbReference>
<evidence type="ECO:0000256" key="10">
    <source>
        <dbReference type="PIRSR" id="PIRSR601929-3"/>
    </source>
</evidence>
<feature type="binding site" evidence="8">
    <location>
        <position position="112"/>
    </location>
    <ligand>
        <name>oxalate</name>
        <dbReference type="ChEBI" id="CHEBI:30623"/>
    </ligand>
</feature>
<name>A0A2Z7BGD6_9LAMI</name>
<keyword evidence="7 8" id="KW-0464">Manganese</keyword>
<dbReference type="OrthoDB" id="883829at2759"/>
<evidence type="ECO:0000256" key="4">
    <source>
        <dbReference type="ARBA" id="ARBA00022525"/>
    </source>
</evidence>
<feature type="binding site" evidence="9">
    <location>
        <position position="163"/>
    </location>
    <ligand>
        <name>Mn(2+)</name>
        <dbReference type="ChEBI" id="CHEBI:29035"/>
    </ligand>
</feature>
<dbReference type="Gene3D" id="2.60.120.10">
    <property type="entry name" value="Jelly Rolls"/>
    <property type="match status" value="1"/>
</dbReference>
<evidence type="ECO:0000256" key="11">
    <source>
        <dbReference type="RuleBase" id="RU366015"/>
    </source>
</evidence>
<dbReference type="Pfam" id="PF00190">
    <property type="entry name" value="Cupin_1"/>
    <property type="match status" value="1"/>
</dbReference>
<evidence type="ECO:0000256" key="2">
    <source>
        <dbReference type="ARBA" id="ARBA00007456"/>
    </source>
</evidence>
<organism evidence="13 14">
    <name type="scientific">Dorcoceras hygrometricum</name>
    <dbReference type="NCBI Taxonomy" id="472368"/>
    <lineage>
        <taxon>Eukaryota</taxon>
        <taxon>Viridiplantae</taxon>
        <taxon>Streptophyta</taxon>
        <taxon>Embryophyta</taxon>
        <taxon>Tracheophyta</taxon>
        <taxon>Spermatophyta</taxon>
        <taxon>Magnoliopsida</taxon>
        <taxon>eudicotyledons</taxon>
        <taxon>Gunneridae</taxon>
        <taxon>Pentapetalae</taxon>
        <taxon>asterids</taxon>
        <taxon>lamiids</taxon>
        <taxon>Lamiales</taxon>
        <taxon>Gesneriaceae</taxon>
        <taxon>Didymocarpoideae</taxon>
        <taxon>Trichosporeae</taxon>
        <taxon>Loxocarpinae</taxon>
        <taxon>Dorcoceras</taxon>
    </lineage>
</organism>
<dbReference type="CDD" id="cd02241">
    <property type="entry name" value="cupin_OxOx"/>
    <property type="match status" value="1"/>
</dbReference>
<proteinExistence type="inferred from homology"/>
<evidence type="ECO:0000256" key="9">
    <source>
        <dbReference type="PIRSR" id="PIRSR601929-2"/>
    </source>
</evidence>
<comment type="similarity">
    <text evidence="2 11">Belongs to the germin family.</text>
</comment>
<feature type="binding site" evidence="9">
    <location>
        <position position="117"/>
    </location>
    <ligand>
        <name>Mn(2+)</name>
        <dbReference type="ChEBI" id="CHEBI:29035"/>
    </ligand>
</feature>
<evidence type="ECO:0000256" key="5">
    <source>
        <dbReference type="ARBA" id="ARBA00022723"/>
    </source>
</evidence>
<dbReference type="PANTHER" id="PTHR31238">
    <property type="entry name" value="GERMIN-LIKE PROTEIN SUBFAMILY 3 MEMBER 3"/>
    <property type="match status" value="1"/>
</dbReference>
<keyword evidence="4 11" id="KW-0964">Secreted</keyword>
<dbReference type="InterPro" id="IPR019780">
    <property type="entry name" value="Germin_Mn-BS"/>
</dbReference>
<feature type="binding site" evidence="8">
    <location>
        <position position="107"/>
    </location>
    <ligand>
        <name>oxalate</name>
        <dbReference type="ChEBI" id="CHEBI:30623"/>
    </ligand>
</feature>
<evidence type="ECO:0000256" key="1">
    <source>
        <dbReference type="ARBA" id="ARBA00004271"/>
    </source>
</evidence>
<dbReference type="InterPro" id="IPR006045">
    <property type="entry name" value="Cupin_1"/>
</dbReference>
<keyword evidence="11" id="KW-0732">Signal</keyword>
<dbReference type="SUPFAM" id="SSF51182">
    <property type="entry name" value="RmlC-like cupins"/>
    <property type="match status" value="1"/>
</dbReference>
<protein>
    <recommendedName>
        <fullName evidence="11">Germin-like protein</fullName>
    </recommendedName>
</protein>
<dbReference type="FunFam" id="2.60.120.10:FF:000005">
    <property type="entry name" value="Germin-like protein subfamily 1 member 8"/>
    <property type="match status" value="1"/>
</dbReference>
<feature type="disulfide bond" evidence="10">
    <location>
        <begin position="31"/>
        <end position="48"/>
    </location>
</feature>
<dbReference type="GO" id="GO:0030145">
    <property type="term" value="F:manganese ion binding"/>
    <property type="evidence" value="ECO:0007669"/>
    <property type="project" value="UniProtKB-UniRule"/>
</dbReference>
<keyword evidence="3 11" id="KW-0052">Apoplast</keyword>
<feature type="binding site" evidence="8">
    <location>
        <position position="117"/>
    </location>
    <ligand>
        <name>oxalate</name>
        <dbReference type="ChEBI" id="CHEBI:30623"/>
    </ligand>
</feature>
<keyword evidence="6 10" id="KW-1015">Disulfide bond</keyword>
<evidence type="ECO:0000256" key="6">
    <source>
        <dbReference type="ARBA" id="ARBA00023157"/>
    </source>
</evidence>
<dbReference type="InterPro" id="IPR001929">
    <property type="entry name" value="Germin"/>
</dbReference>
<keyword evidence="5 8" id="KW-0479">Metal-binding</keyword>
<dbReference type="GO" id="GO:0048046">
    <property type="term" value="C:apoplast"/>
    <property type="evidence" value="ECO:0007669"/>
    <property type="project" value="UniProtKB-SubCell"/>
</dbReference>
<feature type="signal peptide" evidence="11">
    <location>
        <begin position="1"/>
        <end position="21"/>
    </location>
</feature>
<gene>
    <name evidence="13" type="ORF">F511_41305</name>
</gene>
<dbReference type="InterPro" id="IPR014710">
    <property type="entry name" value="RmlC-like_jellyroll"/>
</dbReference>
<evidence type="ECO:0000313" key="14">
    <source>
        <dbReference type="Proteomes" id="UP000250235"/>
    </source>
</evidence>
<feature type="chain" id="PRO_5019615054" description="Germin-like protein" evidence="11">
    <location>
        <begin position="22"/>
        <end position="228"/>
    </location>
</feature>
<dbReference type="EMBL" id="KV005872">
    <property type="protein sequence ID" value="KZV33330.1"/>
    <property type="molecule type" value="Genomic_DNA"/>
</dbReference>
<keyword evidence="14" id="KW-1185">Reference proteome</keyword>
<sequence>MLATRFVLLILVTLAAEICYAADPDPLQDFCVGLKDSESGVYVNGKVCKNPKDVRADDFVFSGLEIVRNTSNLLGSNLTEVFEEQLRGLNHEGVAMVKIELAPKGTNPPHSHPRASEIIFVLKGEIYVGFIGTNPTDATQPNKLYATILHPGQVFMFPRGLIHFQYNVGKTDAVAYASLNSQNPGIVTIASSLFGSDPPVNPEMLARAFQIDLKTVHYLQSLKWTRNN</sequence>
<comment type="subcellular location">
    <subcellularLocation>
        <location evidence="1 11">Secreted</location>
        <location evidence="1 11">Extracellular space</location>
        <location evidence="1 11">Apoplast</location>
    </subcellularLocation>
</comment>
<dbReference type="SMART" id="SM00835">
    <property type="entry name" value="Cupin_1"/>
    <property type="match status" value="1"/>
</dbReference>
<dbReference type="Proteomes" id="UP000250235">
    <property type="component" value="Unassembled WGS sequence"/>
</dbReference>
<evidence type="ECO:0000313" key="13">
    <source>
        <dbReference type="EMBL" id="KZV33330.1"/>
    </source>
</evidence>
<evidence type="ECO:0000256" key="8">
    <source>
        <dbReference type="PIRSR" id="PIRSR601929-1"/>
    </source>
</evidence>
<feature type="binding site" evidence="9">
    <location>
        <position position="112"/>
    </location>
    <ligand>
        <name>Mn(2+)</name>
        <dbReference type="ChEBI" id="CHEBI:29035"/>
    </ligand>
</feature>
<dbReference type="AlphaFoldDB" id="A0A2Z7BGD6"/>
<evidence type="ECO:0000256" key="3">
    <source>
        <dbReference type="ARBA" id="ARBA00022523"/>
    </source>
</evidence>